<comment type="caution">
    <text evidence="8">The sequence shown here is derived from an EMBL/GenBank/DDBJ whole genome shotgun (WGS) entry which is preliminary data.</text>
</comment>
<feature type="domain" description="Transcription factor IIIC subunit Tfc1/Sfc1 triple barrel" evidence="7">
    <location>
        <begin position="38"/>
        <end position="178"/>
    </location>
</feature>
<name>A0A8H3F1U8_9LECA</name>
<dbReference type="Proteomes" id="UP000664521">
    <property type="component" value="Unassembled WGS sequence"/>
</dbReference>
<evidence type="ECO:0000259" key="7">
    <source>
        <dbReference type="Pfam" id="PF17682"/>
    </source>
</evidence>
<keyword evidence="9" id="KW-1185">Reference proteome</keyword>
<evidence type="ECO:0000256" key="3">
    <source>
        <dbReference type="ARBA" id="ARBA00023163"/>
    </source>
</evidence>
<organism evidence="8 9">
    <name type="scientific">Heterodermia speciosa</name>
    <dbReference type="NCBI Taxonomy" id="116794"/>
    <lineage>
        <taxon>Eukaryota</taxon>
        <taxon>Fungi</taxon>
        <taxon>Dikarya</taxon>
        <taxon>Ascomycota</taxon>
        <taxon>Pezizomycotina</taxon>
        <taxon>Lecanoromycetes</taxon>
        <taxon>OSLEUM clade</taxon>
        <taxon>Lecanoromycetidae</taxon>
        <taxon>Caliciales</taxon>
        <taxon>Physciaceae</taxon>
        <taxon>Heterodermia</taxon>
    </lineage>
</organism>
<keyword evidence="4" id="KW-0539">Nucleus</keyword>
<dbReference type="Pfam" id="PF17682">
    <property type="entry name" value="Tau95_N"/>
    <property type="match status" value="1"/>
</dbReference>
<accession>A0A8H3F1U8</accession>
<dbReference type="InterPro" id="IPR041499">
    <property type="entry name" value="Tfc1/Sfc1_N"/>
</dbReference>
<evidence type="ECO:0000313" key="9">
    <source>
        <dbReference type="Proteomes" id="UP000664521"/>
    </source>
</evidence>
<dbReference type="GO" id="GO:0000127">
    <property type="term" value="C:transcription factor TFIIIC complex"/>
    <property type="evidence" value="ECO:0007669"/>
    <property type="project" value="InterPro"/>
</dbReference>
<dbReference type="InterPro" id="IPR019136">
    <property type="entry name" value="TF_IIIC_su-5_HTH"/>
</dbReference>
<dbReference type="InterPro" id="IPR040454">
    <property type="entry name" value="TF_IIIC_Tfc1/Sfc1"/>
</dbReference>
<reference evidence="8" key="1">
    <citation type="submission" date="2021-03" db="EMBL/GenBank/DDBJ databases">
        <authorList>
            <person name="Tagirdzhanova G."/>
        </authorList>
    </citation>
    <scope>NUCLEOTIDE SEQUENCE</scope>
</reference>
<evidence type="ECO:0000256" key="2">
    <source>
        <dbReference type="ARBA" id="ARBA00023125"/>
    </source>
</evidence>
<dbReference type="GO" id="GO:0001003">
    <property type="term" value="F:RNA polymerase III type 2 promoter sequence-specific DNA binding"/>
    <property type="evidence" value="ECO:0007669"/>
    <property type="project" value="TreeGrafter"/>
</dbReference>
<feature type="domain" description="Transcription factor IIIC subunit 5 HTH" evidence="6">
    <location>
        <begin position="218"/>
        <end position="372"/>
    </location>
</feature>
<dbReference type="InterPro" id="IPR042536">
    <property type="entry name" value="TFIIIC_tauA_Sfc1"/>
</dbReference>
<dbReference type="AlphaFoldDB" id="A0A8H3F1U8"/>
<feature type="compositionally biased region" description="Acidic residues" evidence="5">
    <location>
        <begin position="549"/>
        <end position="562"/>
    </location>
</feature>
<protein>
    <submittedName>
        <fullName evidence="8">Tau 95 subunit of transcription factor TFIIIC</fullName>
    </submittedName>
</protein>
<evidence type="ECO:0000256" key="1">
    <source>
        <dbReference type="ARBA" id="ARBA00004123"/>
    </source>
</evidence>
<dbReference type="GO" id="GO:0001002">
    <property type="term" value="F:RNA polymerase III type 1 promoter sequence-specific DNA binding"/>
    <property type="evidence" value="ECO:0007669"/>
    <property type="project" value="TreeGrafter"/>
</dbReference>
<proteinExistence type="predicted"/>
<dbReference type="GO" id="GO:0006384">
    <property type="term" value="P:transcription initiation at RNA polymerase III promoter"/>
    <property type="evidence" value="ECO:0007669"/>
    <property type="project" value="InterPro"/>
</dbReference>
<keyword evidence="2" id="KW-0238">DNA-binding</keyword>
<dbReference type="GO" id="GO:0005634">
    <property type="term" value="C:nucleus"/>
    <property type="evidence" value="ECO:0007669"/>
    <property type="project" value="UniProtKB-SubCell"/>
</dbReference>
<comment type="subcellular location">
    <subcellularLocation>
        <location evidence="1">Nucleus</location>
    </subcellularLocation>
</comment>
<dbReference type="PANTHER" id="PTHR13230">
    <property type="entry name" value="GENERAL TRANSCRIPTION FACTOR IIIC, POLYPEPTIDE 5"/>
    <property type="match status" value="1"/>
</dbReference>
<feature type="compositionally biased region" description="Basic and acidic residues" evidence="5">
    <location>
        <begin position="532"/>
        <end position="548"/>
    </location>
</feature>
<sequence>MSEPGADQPQGSGTSPAKRYTSAGLSPTYHIPSAPIIGIEHPCIIKNKDRGIQSIGGLSQLQKLVNHTADDLRLNLRPGNRESALIKSIKVQTRDVAIRVTLPKRTGLKRKRGSDGPFWTPNSSPASLPDASPPSPDVAIQAKCFLRNLQDNEGQYQIEVVGQVLNTYRFRDLPDFVFSTAGSPFMNQMRDKILPGDFMKWKDFILDPSKGVKPNTEIIPPPIGTVLELPFNYAYLENTMVRTAYSATGEPVTLNVSLPRRQENQHTPWDEPVVPVGPSTMLPALASLEAPMRRLVLAARDLFAKRPIYTRRALFNSLPAEDLAIIGQNATKHIPQFVGYVFIGGPWSKAIIRFGVDPRKDRELRIYQTMTFHLDEPVRKYDKHTGRVPKKPGEIMRYMGHQTDSHLFDGTKAYMEGKVWQICDLTDPLLTPLTTIDDLREECHLESDGWFNNGTLAKIKVIVRQKLVNFRKGEDVDDSVFDKLLTLPEIYNTKNAHLFTSRHYKQDLDLGKEEARMLESVRAIAIRTMDDSVMSKDREAGENSRNEEPAEDGQIDEAEGEDVDQRGTPQRADQRGNGHPGSPEQYEDMSGDGDEHREPDPMLIDNE</sequence>
<feature type="region of interest" description="Disordered" evidence="5">
    <location>
        <begin position="532"/>
        <end position="607"/>
    </location>
</feature>
<dbReference type="PANTHER" id="PTHR13230:SF5">
    <property type="entry name" value="GENERAL TRANSCRIPTION FACTOR 3C POLYPEPTIDE 5"/>
    <property type="match status" value="1"/>
</dbReference>
<feature type="region of interest" description="Disordered" evidence="5">
    <location>
        <begin position="1"/>
        <end position="24"/>
    </location>
</feature>
<dbReference type="EMBL" id="CAJPDS010000016">
    <property type="protein sequence ID" value="CAF9915660.1"/>
    <property type="molecule type" value="Genomic_DNA"/>
</dbReference>
<evidence type="ECO:0000313" key="8">
    <source>
        <dbReference type="EMBL" id="CAF9915660.1"/>
    </source>
</evidence>
<evidence type="ECO:0000259" key="6">
    <source>
        <dbReference type="Pfam" id="PF09734"/>
    </source>
</evidence>
<dbReference type="Gene3D" id="3.30.200.160">
    <property type="entry name" value="TFIIIC, subcomplex tauA, subunit Sfc1, barrel domain"/>
    <property type="match status" value="1"/>
</dbReference>
<evidence type="ECO:0000256" key="4">
    <source>
        <dbReference type="ARBA" id="ARBA00023242"/>
    </source>
</evidence>
<keyword evidence="3" id="KW-0804">Transcription</keyword>
<dbReference type="OrthoDB" id="5598268at2759"/>
<feature type="region of interest" description="Disordered" evidence="5">
    <location>
        <begin position="107"/>
        <end position="135"/>
    </location>
</feature>
<evidence type="ECO:0000256" key="5">
    <source>
        <dbReference type="SAM" id="MobiDB-lite"/>
    </source>
</evidence>
<gene>
    <name evidence="8" type="primary">TFC1</name>
    <name evidence="8" type="ORF">HETSPECPRED_002551</name>
</gene>
<dbReference type="Pfam" id="PF09734">
    <property type="entry name" value="Tau95"/>
    <property type="match status" value="1"/>
</dbReference>